<dbReference type="InterPro" id="IPR000467">
    <property type="entry name" value="G_patch_dom"/>
</dbReference>
<feature type="domain" description="G-patch" evidence="2">
    <location>
        <begin position="769"/>
        <end position="815"/>
    </location>
</feature>
<feature type="region of interest" description="Disordered" evidence="1">
    <location>
        <begin position="482"/>
        <end position="515"/>
    </location>
</feature>
<feature type="region of interest" description="Disordered" evidence="1">
    <location>
        <begin position="412"/>
        <end position="433"/>
    </location>
</feature>
<dbReference type="SUPFAM" id="SSF50630">
    <property type="entry name" value="Acid proteases"/>
    <property type="match status" value="1"/>
</dbReference>
<comment type="caution">
    <text evidence="3">The sequence shown here is derived from an EMBL/GenBank/DDBJ whole genome shotgun (WGS) entry which is preliminary data.</text>
</comment>
<evidence type="ECO:0000313" key="4">
    <source>
        <dbReference type="Proteomes" id="UP001174677"/>
    </source>
</evidence>
<feature type="compositionally biased region" description="Polar residues" evidence="1">
    <location>
        <begin position="353"/>
        <end position="368"/>
    </location>
</feature>
<evidence type="ECO:0000313" key="3">
    <source>
        <dbReference type="EMBL" id="KAJ9141520.1"/>
    </source>
</evidence>
<evidence type="ECO:0000256" key="1">
    <source>
        <dbReference type="SAM" id="MobiDB-lite"/>
    </source>
</evidence>
<reference evidence="3" key="1">
    <citation type="journal article" date="2023" name="Plant Biotechnol. J.">
        <title>Chromosome-level wild Hevea brasiliensis genome provides new tools for genomic-assisted breeding and valuable loci to elevate rubber yield.</title>
        <authorList>
            <person name="Cheng H."/>
            <person name="Song X."/>
            <person name="Hu Y."/>
            <person name="Wu T."/>
            <person name="Yang Q."/>
            <person name="An Z."/>
            <person name="Feng S."/>
            <person name="Deng Z."/>
            <person name="Wu W."/>
            <person name="Zeng X."/>
            <person name="Tu M."/>
            <person name="Wang X."/>
            <person name="Huang H."/>
        </authorList>
    </citation>
    <scope>NUCLEOTIDE SEQUENCE</scope>
    <source>
        <strain evidence="3">MT/VB/25A 57/8</strain>
    </source>
</reference>
<dbReference type="EMBL" id="JARPOI010000017">
    <property type="protein sequence ID" value="KAJ9141520.1"/>
    <property type="molecule type" value="Genomic_DNA"/>
</dbReference>
<dbReference type="Proteomes" id="UP001174677">
    <property type="component" value="Chromosome 17"/>
</dbReference>
<gene>
    <name evidence="3" type="ORF">P3X46_032046</name>
</gene>
<accession>A0ABQ9KNJ3</accession>
<proteinExistence type="predicted"/>
<protein>
    <recommendedName>
        <fullName evidence="2">G-patch domain-containing protein</fullName>
    </recommendedName>
</protein>
<evidence type="ECO:0000259" key="2">
    <source>
        <dbReference type="PROSITE" id="PS50174"/>
    </source>
</evidence>
<dbReference type="PROSITE" id="PS50174">
    <property type="entry name" value="G_PATCH"/>
    <property type="match status" value="1"/>
</dbReference>
<dbReference type="Pfam" id="PF01585">
    <property type="entry name" value="G-patch"/>
    <property type="match status" value="1"/>
</dbReference>
<feature type="compositionally biased region" description="Low complexity" evidence="1">
    <location>
        <begin position="412"/>
        <end position="423"/>
    </location>
</feature>
<dbReference type="Gene3D" id="2.40.70.10">
    <property type="entry name" value="Acid Proteases"/>
    <property type="match status" value="1"/>
</dbReference>
<dbReference type="PANTHER" id="PTHR32108">
    <property type="entry name" value="DNA-DIRECTED RNA POLYMERASE SUBUNIT ALPHA"/>
    <property type="match status" value="1"/>
</dbReference>
<feature type="compositionally biased region" description="Basic and acidic residues" evidence="1">
    <location>
        <begin position="482"/>
        <end position="501"/>
    </location>
</feature>
<name>A0ABQ9KNJ3_HEVBR</name>
<keyword evidence="4" id="KW-1185">Reference proteome</keyword>
<dbReference type="InterPro" id="IPR021109">
    <property type="entry name" value="Peptidase_aspartic_dom_sf"/>
</dbReference>
<feature type="compositionally biased region" description="Basic residues" evidence="1">
    <location>
        <begin position="838"/>
        <end position="849"/>
    </location>
</feature>
<dbReference type="CDD" id="cd00303">
    <property type="entry name" value="retropepsin_like"/>
    <property type="match status" value="1"/>
</dbReference>
<organism evidence="3 4">
    <name type="scientific">Hevea brasiliensis</name>
    <name type="common">Para rubber tree</name>
    <name type="synonym">Siphonia brasiliensis</name>
    <dbReference type="NCBI Taxonomy" id="3981"/>
    <lineage>
        <taxon>Eukaryota</taxon>
        <taxon>Viridiplantae</taxon>
        <taxon>Streptophyta</taxon>
        <taxon>Embryophyta</taxon>
        <taxon>Tracheophyta</taxon>
        <taxon>Spermatophyta</taxon>
        <taxon>Magnoliopsida</taxon>
        <taxon>eudicotyledons</taxon>
        <taxon>Gunneridae</taxon>
        <taxon>Pentapetalae</taxon>
        <taxon>rosids</taxon>
        <taxon>fabids</taxon>
        <taxon>Malpighiales</taxon>
        <taxon>Euphorbiaceae</taxon>
        <taxon>Crotonoideae</taxon>
        <taxon>Micrandreae</taxon>
        <taxon>Hevea</taxon>
    </lineage>
</organism>
<dbReference type="SMART" id="SM00443">
    <property type="entry name" value="G_patch"/>
    <property type="match status" value="1"/>
</dbReference>
<feature type="region of interest" description="Disordered" evidence="1">
    <location>
        <begin position="77"/>
        <end position="172"/>
    </location>
</feature>
<feature type="compositionally biased region" description="Gly residues" evidence="1">
    <location>
        <begin position="874"/>
        <end position="883"/>
    </location>
</feature>
<sequence>MESFKEYAQRWREKAAEVYPLVTDNELCSLFIETLKAPYFNLMIGNTSNSFSDIIQASEIIEANLRIGRLQEVNENPAKKTASFGKKREGEVHSITRQNNYSPLPQNNYRPYPSPHGQTVANIPPPFPNYPHPRPQYPPPANYQPRPPPPPNQPRPPPNNPRPPRNPDPPLPLPLSEIYRYLVGINQIVPVPLDPVQPPYPRWYDATARCEYHGGAQGHSTDNCGALRGRVHALIRNGWLKIEGNGSLPNVTSNPLPNHNAGNGVNIIESDGERSTPEVDELIPHFEEIFAVAMREGYLCPQVTGSEKGTGCPYHGRAADHELRDCEGFKQEVQNLLSLKVLRCQTRSKTEGGVNTTRFSQNASTSKPRITFSPPVASPLVTVIRTPPQLPVTNTHAVPWNYNFQVFTQGVSSSTSAPNLASPSAPPKPRFTPHEHFKMTYARPITSTTPQVNLQPVAATKSSSLEQEVEFITRSGRCYGNEEKEKRKGKVKMGESLKNTEGEDEKTEEVEHAGPKEEEELLLQIIKQSEYDVVEQLRKTPARISLLSLILSSEVHRQALQKILDQAFVNPDITPGQFEKIVGQIQASNFVTFSADEIDPAGLAHTKALHVTVKCKGCIVAKVLIDNGSALNVLPSATLARLPVDQSDIRQSAMVVRAFDCTRREVLGDINLPLQIGACTFNVTFQVMNIEPAYTMLLGRPWIHSANAVPSTLHQKIKYIMDGKIITVRGEEAILVTKPQSLPYVEAAEESLESSFQALELQETGSEGAMAMVAKVMSRNGYQEGKGLGTALQGIIEPISAIQKVGRSGLGYEEDALMDGRFWMRKMLRDQRFDQKMGKRKPLPHYPHLHPREPGLPSRRSPPREGPPSALGATRGGGGGSSRRGGDRTASTIGGPEG</sequence>
<feature type="compositionally biased region" description="Polar residues" evidence="1">
    <location>
        <begin position="95"/>
        <end position="109"/>
    </location>
</feature>
<feature type="region of interest" description="Disordered" evidence="1">
    <location>
        <begin position="835"/>
        <end position="898"/>
    </location>
</feature>
<dbReference type="PANTHER" id="PTHR32108:SF9">
    <property type="entry name" value="REVERSE TRANSCRIPTASE RNASE H-LIKE DOMAIN-CONTAINING PROTEIN"/>
    <property type="match status" value="1"/>
</dbReference>
<feature type="region of interest" description="Disordered" evidence="1">
    <location>
        <begin position="352"/>
        <end position="371"/>
    </location>
</feature>
<feature type="compositionally biased region" description="Pro residues" evidence="1">
    <location>
        <begin position="123"/>
        <end position="172"/>
    </location>
</feature>